<evidence type="ECO:0000259" key="18">
    <source>
        <dbReference type="PROSITE" id="PS50885"/>
    </source>
</evidence>
<reference evidence="19 20" key="1">
    <citation type="submission" date="2019-05" db="EMBL/GenBank/DDBJ databases">
        <authorList>
            <person name="Narsing Rao M.P."/>
            <person name="Li W.J."/>
        </authorList>
    </citation>
    <scope>NUCLEOTIDE SEQUENCE [LARGE SCALE GENOMIC DNA]</scope>
    <source>
        <strain evidence="19 20">SYSU_K30003</strain>
    </source>
</reference>
<evidence type="ECO:0000256" key="8">
    <source>
        <dbReference type="ARBA" id="ARBA00022692"/>
    </source>
</evidence>
<dbReference type="PROSITE" id="PS50885">
    <property type="entry name" value="HAMP"/>
    <property type="match status" value="1"/>
</dbReference>
<evidence type="ECO:0000256" key="4">
    <source>
        <dbReference type="ARBA" id="ARBA00012438"/>
    </source>
</evidence>
<dbReference type="Pfam" id="PF00512">
    <property type="entry name" value="HisKA"/>
    <property type="match status" value="1"/>
</dbReference>
<keyword evidence="10 19" id="KW-0418">Kinase</keyword>
<dbReference type="PANTHER" id="PTHR45528:SF1">
    <property type="entry name" value="SENSOR HISTIDINE KINASE CPXA"/>
    <property type="match status" value="1"/>
</dbReference>
<evidence type="ECO:0000256" key="12">
    <source>
        <dbReference type="ARBA" id="ARBA00022989"/>
    </source>
</evidence>
<keyword evidence="12 16" id="KW-1133">Transmembrane helix</keyword>
<name>A0A5R9G7C1_9BACL</name>
<evidence type="ECO:0000256" key="2">
    <source>
        <dbReference type="ARBA" id="ARBA00004651"/>
    </source>
</evidence>
<evidence type="ECO:0000256" key="9">
    <source>
        <dbReference type="ARBA" id="ARBA00022741"/>
    </source>
</evidence>
<dbReference type="PROSITE" id="PS50109">
    <property type="entry name" value="HIS_KIN"/>
    <property type="match status" value="1"/>
</dbReference>
<comment type="similarity">
    <text evidence="3">In the N-terminal section; belongs to the phytochrome family.</text>
</comment>
<dbReference type="RefSeq" id="WP_138196474.1">
    <property type="nucleotide sequence ID" value="NZ_VCIW01000017.1"/>
</dbReference>
<feature type="transmembrane region" description="Helical" evidence="16">
    <location>
        <begin position="6"/>
        <end position="29"/>
    </location>
</feature>
<accession>A0A5R9G7C1</accession>
<dbReference type="Pfam" id="PF00672">
    <property type="entry name" value="HAMP"/>
    <property type="match status" value="1"/>
</dbReference>
<gene>
    <name evidence="19" type="ORF">FE782_21865</name>
</gene>
<dbReference type="EC" id="2.7.13.3" evidence="4"/>
<dbReference type="SUPFAM" id="SSF55874">
    <property type="entry name" value="ATPase domain of HSP90 chaperone/DNA topoisomerase II/histidine kinase"/>
    <property type="match status" value="1"/>
</dbReference>
<comment type="caution">
    <text evidence="19">The sequence shown here is derived from an EMBL/GenBank/DDBJ whole genome shotgun (WGS) entry which is preliminary data.</text>
</comment>
<dbReference type="OrthoDB" id="9813151at2"/>
<evidence type="ECO:0000256" key="7">
    <source>
        <dbReference type="ARBA" id="ARBA00022679"/>
    </source>
</evidence>
<dbReference type="FunFam" id="1.10.287.130:FF:000001">
    <property type="entry name" value="Two-component sensor histidine kinase"/>
    <property type="match status" value="1"/>
</dbReference>
<evidence type="ECO:0000259" key="17">
    <source>
        <dbReference type="PROSITE" id="PS50109"/>
    </source>
</evidence>
<evidence type="ECO:0000256" key="10">
    <source>
        <dbReference type="ARBA" id="ARBA00022777"/>
    </source>
</evidence>
<dbReference type="SMART" id="SM00304">
    <property type="entry name" value="HAMP"/>
    <property type="match status" value="1"/>
</dbReference>
<dbReference type="InterPro" id="IPR003661">
    <property type="entry name" value="HisK_dim/P_dom"/>
</dbReference>
<dbReference type="InterPro" id="IPR003594">
    <property type="entry name" value="HATPase_dom"/>
</dbReference>
<dbReference type="InterPro" id="IPR004358">
    <property type="entry name" value="Sig_transdc_His_kin-like_C"/>
</dbReference>
<evidence type="ECO:0000313" key="19">
    <source>
        <dbReference type="EMBL" id="TLS49990.1"/>
    </source>
</evidence>
<keyword evidence="20" id="KW-1185">Reference proteome</keyword>
<evidence type="ECO:0000313" key="20">
    <source>
        <dbReference type="Proteomes" id="UP000309676"/>
    </source>
</evidence>
<dbReference type="Proteomes" id="UP000309676">
    <property type="component" value="Unassembled WGS sequence"/>
</dbReference>
<dbReference type="Gene3D" id="1.10.287.130">
    <property type="match status" value="1"/>
</dbReference>
<dbReference type="SMART" id="SM00388">
    <property type="entry name" value="HisKA"/>
    <property type="match status" value="1"/>
</dbReference>
<dbReference type="GO" id="GO:0000155">
    <property type="term" value="F:phosphorelay sensor kinase activity"/>
    <property type="evidence" value="ECO:0007669"/>
    <property type="project" value="InterPro"/>
</dbReference>
<dbReference type="CDD" id="cd06225">
    <property type="entry name" value="HAMP"/>
    <property type="match status" value="1"/>
</dbReference>
<keyword evidence="11" id="KW-0067">ATP-binding</keyword>
<keyword evidence="7" id="KW-0808">Transferase</keyword>
<keyword evidence="14 16" id="KW-0472">Membrane</keyword>
<comment type="catalytic activity">
    <reaction evidence="1">
        <text>ATP + protein L-histidine = ADP + protein N-phospho-L-histidine.</text>
        <dbReference type="EC" id="2.7.13.3"/>
    </reaction>
</comment>
<feature type="transmembrane region" description="Helical" evidence="16">
    <location>
        <begin position="158"/>
        <end position="177"/>
    </location>
</feature>
<proteinExistence type="inferred from homology"/>
<dbReference type="SUPFAM" id="SSF158472">
    <property type="entry name" value="HAMP domain-like"/>
    <property type="match status" value="1"/>
</dbReference>
<evidence type="ECO:0000256" key="1">
    <source>
        <dbReference type="ARBA" id="ARBA00000085"/>
    </source>
</evidence>
<sequence>MNINRIGFKLGATIIALFVIVLFALGFVIDRVFSNFYHAEMREEVEELAVHFASMANTDEGDMIQTFAEFSNVSIYLTDGTEQETVSLGKTEVSDLSFIRSSDLKRLAAGQSVFIEFESAQNERFFIAAEPVGVEGKAIYVLSSMHNMEQSLNQVRSLLALSGAGALFLALGFTYIVSQLLSRPMLEMEQAARRIAKGELETRLAVRSSDEVGTLAEAINDLAKDLQHYRDTRQEFFANVSHELRTPITYLEGYAKVLSDELYETEEEKQKYLAIIRQESFRLNRLIHDLFELAKMEEGQLNLTLERVDLKEIVESAVEKVRLRAREKGLSILSSLEDDIPPIIADGLRMEQVLLNLLENAVRYTEEGSIQVRLRNGESGCQLTVEDTGVGIPTDELPYIFERFYRVEKSRSRQYGGTGLGLAITRKLVELQGGTIEVFSQVAAGTRVVITFPANRSKGWQTP</sequence>
<dbReference type="SMART" id="SM00387">
    <property type="entry name" value="HATPase_c"/>
    <property type="match status" value="1"/>
</dbReference>
<dbReference type="Pfam" id="PF02518">
    <property type="entry name" value="HATPase_c"/>
    <property type="match status" value="1"/>
</dbReference>
<dbReference type="PANTHER" id="PTHR45528">
    <property type="entry name" value="SENSOR HISTIDINE KINASE CPXA"/>
    <property type="match status" value="1"/>
</dbReference>
<evidence type="ECO:0000256" key="6">
    <source>
        <dbReference type="ARBA" id="ARBA00022553"/>
    </source>
</evidence>
<comment type="subcellular location">
    <subcellularLocation>
        <location evidence="2">Cell membrane</location>
        <topology evidence="2">Multi-pass membrane protein</topology>
    </subcellularLocation>
</comment>
<dbReference type="AlphaFoldDB" id="A0A5R9G7C1"/>
<protein>
    <recommendedName>
        <fullName evidence="15">Circadian input-output histidine kinase CikA</fullName>
        <ecNumber evidence="4">2.7.13.3</ecNumber>
    </recommendedName>
</protein>
<dbReference type="GO" id="GO:0005524">
    <property type="term" value="F:ATP binding"/>
    <property type="evidence" value="ECO:0007669"/>
    <property type="project" value="UniProtKB-KW"/>
</dbReference>
<evidence type="ECO:0000256" key="13">
    <source>
        <dbReference type="ARBA" id="ARBA00023012"/>
    </source>
</evidence>
<evidence type="ECO:0000256" key="15">
    <source>
        <dbReference type="ARBA" id="ARBA00074306"/>
    </source>
</evidence>
<dbReference type="GO" id="GO:0005886">
    <property type="term" value="C:plasma membrane"/>
    <property type="evidence" value="ECO:0007669"/>
    <property type="project" value="UniProtKB-SubCell"/>
</dbReference>
<dbReference type="Gene3D" id="3.30.565.10">
    <property type="entry name" value="Histidine kinase-like ATPase, C-terminal domain"/>
    <property type="match status" value="1"/>
</dbReference>
<evidence type="ECO:0000256" key="3">
    <source>
        <dbReference type="ARBA" id="ARBA00006402"/>
    </source>
</evidence>
<dbReference type="CDD" id="cd00082">
    <property type="entry name" value="HisKA"/>
    <property type="match status" value="1"/>
</dbReference>
<dbReference type="PRINTS" id="PR00344">
    <property type="entry name" value="BCTRLSENSOR"/>
</dbReference>
<keyword evidence="9" id="KW-0547">Nucleotide-binding</keyword>
<dbReference type="Gene3D" id="6.10.340.10">
    <property type="match status" value="1"/>
</dbReference>
<dbReference type="FunFam" id="3.30.565.10:FF:000010">
    <property type="entry name" value="Sensor histidine kinase RcsC"/>
    <property type="match status" value="1"/>
</dbReference>
<evidence type="ECO:0000256" key="5">
    <source>
        <dbReference type="ARBA" id="ARBA00022475"/>
    </source>
</evidence>
<dbReference type="SUPFAM" id="SSF47384">
    <property type="entry name" value="Homodimeric domain of signal transducing histidine kinase"/>
    <property type="match status" value="1"/>
</dbReference>
<evidence type="ECO:0000256" key="16">
    <source>
        <dbReference type="SAM" id="Phobius"/>
    </source>
</evidence>
<dbReference type="InterPro" id="IPR005467">
    <property type="entry name" value="His_kinase_dom"/>
</dbReference>
<feature type="domain" description="Histidine kinase" evidence="17">
    <location>
        <begin position="239"/>
        <end position="456"/>
    </location>
</feature>
<dbReference type="InterPro" id="IPR036890">
    <property type="entry name" value="HATPase_C_sf"/>
</dbReference>
<dbReference type="EMBL" id="VCIW01000017">
    <property type="protein sequence ID" value="TLS49990.1"/>
    <property type="molecule type" value="Genomic_DNA"/>
</dbReference>
<dbReference type="InterPro" id="IPR050398">
    <property type="entry name" value="HssS/ArlS-like"/>
</dbReference>
<dbReference type="InterPro" id="IPR003660">
    <property type="entry name" value="HAMP_dom"/>
</dbReference>
<keyword evidence="5" id="KW-1003">Cell membrane</keyword>
<keyword evidence="13" id="KW-0902">Two-component regulatory system</keyword>
<feature type="domain" description="HAMP" evidence="18">
    <location>
        <begin position="179"/>
        <end position="231"/>
    </location>
</feature>
<keyword evidence="8 16" id="KW-0812">Transmembrane</keyword>
<organism evidence="19 20">
    <name type="scientific">Paenibacillus antri</name>
    <dbReference type="NCBI Taxonomy" id="2582848"/>
    <lineage>
        <taxon>Bacteria</taxon>
        <taxon>Bacillati</taxon>
        <taxon>Bacillota</taxon>
        <taxon>Bacilli</taxon>
        <taxon>Bacillales</taxon>
        <taxon>Paenibacillaceae</taxon>
        <taxon>Paenibacillus</taxon>
    </lineage>
</organism>
<dbReference type="CDD" id="cd16922">
    <property type="entry name" value="HATPase_EvgS-ArcB-TorS-like"/>
    <property type="match status" value="1"/>
</dbReference>
<dbReference type="InterPro" id="IPR036097">
    <property type="entry name" value="HisK_dim/P_sf"/>
</dbReference>
<keyword evidence="6" id="KW-0597">Phosphoprotein</keyword>
<evidence type="ECO:0000256" key="14">
    <source>
        <dbReference type="ARBA" id="ARBA00023136"/>
    </source>
</evidence>
<evidence type="ECO:0000256" key="11">
    <source>
        <dbReference type="ARBA" id="ARBA00022840"/>
    </source>
</evidence>